<feature type="region of interest" description="Disordered" evidence="13">
    <location>
        <begin position="68"/>
        <end position="99"/>
    </location>
</feature>
<dbReference type="PANTHER" id="PTHR45904">
    <property type="entry name" value="TRNA (URACIL-5-)-METHYLTRANSFERASE"/>
    <property type="match status" value="1"/>
</dbReference>
<feature type="transmembrane region" description="Helical" evidence="14">
    <location>
        <begin position="146"/>
        <end position="166"/>
    </location>
</feature>
<evidence type="ECO:0000256" key="12">
    <source>
        <dbReference type="RuleBase" id="RU003722"/>
    </source>
</evidence>
<evidence type="ECO:0000256" key="9">
    <source>
        <dbReference type="ARBA" id="ARBA00047278"/>
    </source>
</evidence>
<keyword evidence="12" id="KW-0406">Ion transport</keyword>
<dbReference type="PANTHER" id="PTHR45904:SF2">
    <property type="entry name" value="TRNA (URACIL-5-)-METHYLTRANSFERASE HOMOLOG A"/>
    <property type="match status" value="1"/>
</dbReference>
<dbReference type="EMBL" id="LRGB01000446">
    <property type="protein sequence ID" value="KZS19083.1"/>
    <property type="molecule type" value="Genomic_DNA"/>
</dbReference>
<feature type="compositionally biased region" description="Basic and acidic residues" evidence="13">
    <location>
        <begin position="429"/>
        <end position="450"/>
    </location>
</feature>
<proteinExistence type="inferred from homology"/>
<dbReference type="Proteomes" id="UP000076858">
    <property type="component" value="Unassembled WGS sequence"/>
</dbReference>
<dbReference type="InterPro" id="IPR035979">
    <property type="entry name" value="RBD_domain_sf"/>
</dbReference>
<evidence type="ECO:0000256" key="1">
    <source>
        <dbReference type="ARBA" id="ARBA00004141"/>
    </source>
</evidence>
<name>A0A162PRE8_9CRUS</name>
<dbReference type="GO" id="GO:0006885">
    <property type="term" value="P:regulation of pH"/>
    <property type="evidence" value="ECO:0007669"/>
    <property type="project" value="InterPro"/>
</dbReference>
<keyword evidence="5 12" id="KW-0812">Transmembrane</keyword>
<feature type="transmembrane region" description="Helical" evidence="14">
    <location>
        <begin position="208"/>
        <end position="234"/>
    </location>
</feature>
<sequence length="1011" mass="110955">MGTGRTLVFLVLFVLTSELAHNTIALSEVPLHGHSTIQYVDGPIGSPAGVVTLPSSVHHAEDRSGLAEAVSSPSVSTGDHLGEAGGHHGVAGEHGTAGGHGGAHEGIHVFTAEFARVEIPFIISLWIFCASLAKIGFHMAPKLSSIFPESCLLIVVGIVIGLLLFHTNSAGVSPLTPTTFFFYMLPPIILDAGYFMPNRLFFDHLGTILLFAVIGTIWNTVSIGLALWGCGLTGLYGFDLPLLDTFLFSALISAVDPVAVLAVFEEIHVNEVLYIVVFGESLLNDAVTVVLYNMFDAYVGMGQENIKYTDILSGFASFIVVALGGTLIGIIWGFLTGFVTRFTNHVRVIEPIFIFVMSYLAYLNAEIFHMSGILALLAATSNRCYIALNMEVQDVVFKIEEVEPGENIVTEPDSDVISENQTVLSATMEKPEMDEKSTGEPESGNQKEQENSENGSGDKNLDPYAYLKRPEFSSENFKIEIMNLPKYYGAGHLKKFLQKQEINANKMKLMKGYVFASFRSESERDIAMEKLKGVTYKGNTLDVKLAKPMQDPLIKKRKAEAEADPERQKKAKNELKGEPIPIAEQITRKTVPFAGKTYSEQLTLKHQDMMTVLKKITKEVRNAHQKAGHFIQKKKVAHGAICELAEIIPSPVSEKYRNKCEFTVGVNPETDELTLGFRVSTYKEGSYAVGPVSHLAFISDAMREIVGVFEAHFRASGRKPYNPEDHSGFWRQVLVRTNLAGEVLAVVQVHPQNLSVEELESVKNDLKKVAEANKVVSLYFEAVGPKKPGEDPPLEHVMGSTHLVEKLCGLEFSISPLAFFQVNTLAAEVLFNKIAEIAEIDSNTNILDVCCGTGTIGLSLAKKCRRVYGVELVESAVEDAKKNAEKNGITNCVFIAGKAEDEVNNLLDTMKKIDAEEGIEGSKIVAILDPPRAGLHRKCCQLLRSAERIERLIYISCNAQAAMKSFIDLCRAQSNAYAGIPFIPVKAMAVDLFPDTPHCEFILVLERYRPT</sequence>
<keyword evidence="3 11" id="KW-0808">Transferase</keyword>
<accession>A0A162PRE8</accession>
<keyword evidence="12" id="KW-0915">Sodium</keyword>
<dbReference type="GO" id="GO:0016020">
    <property type="term" value="C:membrane"/>
    <property type="evidence" value="ECO:0007669"/>
    <property type="project" value="UniProtKB-SubCell"/>
</dbReference>
<evidence type="ECO:0000256" key="7">
    <source>
        <dbReference type="ARBA" id="ARBA00022989"/>
    </source>
</evidence>
<dbReference type="PROSITE" id="PS51687">
    <property type="entry name" value="SAM_MT_RNA_M5U"/>
    <property type="match status" value="1"/>
</dbReference>
<keyword evidence="6 10" id="KW-0694">RNA-binding</keyword>
<keyword evidence="2 11" id="KW-0489">Methyltransferase</keyword>
<feature type="domain" description="RRM" evidence="16">
    <location>
        <begin position="477"/>
        <end position="548"/>
    </location>
</feature>
<evidence type="ECO:0000256" key="5">
    <source>
        <dbReference type="ARBA" id="ARBA00022692"/>
    </source>
</evidence>
<evidence type="ECO:0000256" key="4">
    <source>
        <dbReference type="ARBA" id="ARBA00022691"/>
    </source>
</evidence>
<dbReference type="InterPro" id="IPR006153">
    <property type="entry name" value="Cation/H_exchanger_TM"/>
</dbReference>
<gene>
    <name evidence="17" type="ORF">APZ42_014595</name>
</gene>
<evidence type="ECO:0000313" key="17">
    <source>
        <dbReference type="EMBL" id="KZS19083.1"/>
    </source>
</evidence>
<keyword evidence="12" id="KW-0739">Sodium transport</keyword>
<dbReference type="OrthoDB" id="10250660at2759"/>
<organism evidence="17 18">
    <name type="scientific">Daphnia magna</name>
    <dbReference type="NCBI Taxonomy" id="35525"/>
    <lineage>
        <taxon>Eukaryota</taxon>
        <taxon>Metazoa</taxon>
        <taxon>Ecdysozoa</taxon>
        <taxon>Arthropoda</taxon>
        <taxon>Crustacea</taxon>
        <taxon>Branchiopoda</taxon>
        <taxon>Diplostraca</taxon>
        <taxon>Cladocera</taxon>
        <taxon>Anomopoda</taxon>
        <taxon>Daphniidae</taxon>
        <taxon>Daphnia</taxon>
    </lineage>
</organism>
<comment type="subcellular location">
    <subcellularLocation>
        <location evidence="1">Membrane</location>
        <topology evidence="1">Multi-pass membrane protein</topology>
    </subcellularLocation>
</comment>
<dbReference type="Gene3D" id="3.30.70.330">
    <property type="match status" value="1"/>
</dbReference>
<dbReference type="PRINTS" id="PR01084">
    <property type="entry name" value="NAHEXCHNGR"/>
</dbReference>
<comment type="similarity">
    <text evidence="11">Belongs to the class I-like SAM-binding methyltransferase superfamily. RNA M5U methyltransferase family.</text>
</comment>
<dbReference type="PROSITE" id="PS50102">
    <property type="entry name" value="RRM"/>
    <property type="match status" value="1"/>
</dbReference>
<keyword evidence="15" id="KW-0732">Signal</keyword>
<evidence type="ECO:0000256" key="15">
    <source>
        <dbReference type="SAM" id="SignalP"/>
    </source>
</evidence>
<dbReference type="InterPro" id="IPR012677">
    <property type="entry name" value="Nucleotide-bd_a/b_plait_sf"/>
</dbReference>
<feature type="transmembrane region" description="Helical" evidence="14">
    <location>
        <begin position="119"/>
        <end position="137"/>
    </location>
</feature>
<evidence type="ECO:0000256" key="14">
    <source>
        <dbReference type="SAM" id="Phobius"/>
    </source>
</evidence>
<dbReference type="Gene3D" id="3.40.50.150">
    <property type="entry name" value="Vaccinia Virus protein VP39"/>
    <property type="match status" value="1"/>
</dbReference>
<feature type="transmembrane region" description="Helical" evidence="14">
    <location>
        <begin position="352"/>
        <end position="379"/>
    </location>
</feature>
<comment type="caution">
    <text evidence="11">Lacks conserved residue(s) required for the propagation of feature annotation.</text>
</comment>
<dbReference type="STRING" id="35525.A0A162PRE8"/>
<dbReference type="SUPFAM" id="SSF54928">
    <property type="entry name" value="RNA-binding domain, RBD"/>
    <property type="match status" value="1"/>
</dbReference>
<comment type="caution">
    <text evidence="17">The sequence shown here is derived from an EMBL/GenBank/DDBJ whole genome shotgun (WGS) entry which is preliminary data.</text>
</comment>
<dbReference type="GO" id="GO:0015385">
    <property type="term" value="F:sodium:proton antiporter activity"/>
    <property type="evidence" value="ECO:0007669"/>
    <property type="project" value="InterPro"/>
</dbReference>
<dbReference type="InterPro" id="IPR034262">
    <property type="entry name" value="TRMT2A_RRM"/>
</dbReference>
<dbReference type="GO" id="GO:0032259">
    <property type="term" value="P:methylation"/>
    <property type="evidence" value="ECO:0007669"/>
    <property type="project" value="UniProtKB-KW"/>
</dbReference>
<evidence type="ECO:0000259" key="16">
    <source>
        <dbReference type="PROSITE" id="PS50102"/>
    </source>
</evidence>
<dbReference type="InterPro" id="IPR000504">
    <property type="entry name" value="RRM_dom"/>
</dbReference>
<reference evidence="17 18" key="1">
    <citation type="submission" date="2016-03" db="EMBL/GenBank/DDBJ databases">
        <title>EvidentialGene: Evidence-directed Construction of Genes on Genomes.</title>
        <authorList>
            <person name="Gilbert D.G."/>
            <person name="Choi J.-H."/>
            <person name="Mockaitis K."/>
            <person name="Colbourne J."/>
            <person name="Pfrender M."/>
        </authorList>
    </citation>
    <scope>NUCLEOTIDE SEQUENCE [LARGE SCALE GENOMIC DNA]</scope>
    <source>
        <strain evidence="17 18">Xinb3</strain>
        <tissue evidence="17">Complete organism</tissue>
    </source>
</reference>
<evidence type="ECO:0000256" key="6">
    <source>
        <dbReference type="ARBA" id="ARBA00022884"/>
    </source>
</evidence>
<comment type="catalytic activity">
    <reaction evidence="9">
        <text>uridine(54) in tRNA + S-adenosyl-L-methionine = 5-methyluridine(54) in tRNA + S-adenosyl-L-homocysteine + H(+)</text>
        <dbReference type="Rhea" id="RHEA:42712"/>
        <dbReference type="Rhea" id="RHEA-COMP:10167"/>
        <dbReference type="Rhea" id="RHEA-COMP:10193"/>
        <dbReference type="ChEBI" id="CHEBI:15378"/>
        <dbReference type="ChEBI" id="CHEBI:57856"/>
        <dbReference type="ChEBI" id="CHEBI:59789"/>
        <dbReference type="ChEBI" id="CHEBI:65315"/>
        <dbReference type="ChEBI" id="CHEBI:74447"/>
        <dbReference type="EC" id="2.1.1.35"/>
    </reaction>
    <physiologicalReaction direction="left-to-right" evidence="9">
        <dbReference type="Rhea" id="RHEA:42713"/>
    </physiologicalReaction>
</comment>
<dbReference type="Gene3D" id="6.10.140.1330">
    <property type="match status" value="1"/>
</dbReference>
<feature type="transmembrane region" description="Helical" evidence="14">
    <location>
        <begin position="272"/>
        <end position="295"/>
    </location>
</feature>
<dbReference type="InterPro" id="IPR010280">
    <property type="entry name" value="U5_MeTrfase_fam"/>
</dbReference>
<keyword evidence="12" id="KW-0050">Antiport</keyword>
<evidence type="ECO:0000256" key="8">
    <source>
        <dbReference type="ARBA" id="ARBA00023136"/>
    </source>
</evidence>
<dbReference type="InterPro" id="IPR029063">
    <property type="entry name" value="SAM-dependent_MTases_sf"/>
</dbReference>
<protein>
    <recommendedName>
        <fullName evidence="12">Sodium/hydrogen exchanger</fullName>
    </recommendedName>
</protein>
<feature type="binding site" evidence="11">
    <location>
        <position position="821"/>
    </location>
    <ligand>
        <name>S-adenosyl-L-methionine</name>
        <dbReference type="ChEBI" id="CHEBI:59789"/>
    </ligand>
</feature>
<feature type="binding site" evidence="11">
    <location>
        <position position="929"/>
    </location>
    <ligand>
        <name>S-adenosyl-L-methionine</name>
        <dbReference type="ChEBI" id="CHEBI:59789"/>
    </ligand>
</feature>
<evidence type="ECO:0000256" key="10">
    <source>
        <dbReference type="PROSITE-ProRule" id="PRU00176"/>
    </source>
</evidence>
<feature type="chain" id="PRO_5007838291" description="Sodium/hydrogen exchanger" evidence="15">
    <location>
        <begin position="26"/>
        <end position="1011"/>
    </location>
</feature>
<feature type="active site" description="Nucleophile" evidence="11">
    <location>
        <position position="957"/>
    </location>
</feature>
<dbReference type="InterPro" id="IPR004709">
    <property type="entry name" value="NaH_exchanger"/>
</dbReference>
<dbReference type="CDD" id="cd02440">
    <property type="entry name" value="AdoMet_MTases"/>
    <property type="match status" value="1"/>
</dbReference>
<dbReference type="Pfam" id="PF00999">
    <property type="entry name" value="Na_H_Exchanger"/>
    <property type="match status" value="1"/>
</dbReference>
<comment type="similarity">
    <text evidence="12">Belongs to the monovalent cation:proton antiporter 1 (CPA1) transporter (TC 2.A.36) family.</text>
</comment>
<evidence type="ECO:0000256" key="3">
    <source>
        <dbReference type="ARBA" id="ARBA00022679"/>
    </source>
</evidence>
<dbReference type="NCBIfam" id="TIGR00840">
    <property type="entry name" value="b_cpa1"/>
    <property type="match status" value="1"/>
</dbReference>
<keyword evidence="4 11" id="KW-0949">S-adenosyl-L-methionine</keyword>
<dbReference type="GO" id="GO:0006396">
    <property type="term" value="P:RNA processing"/>
    <property type="evidence" value="ECO:0007669"/>
    <property type="project" value="InterPro"/>
</dbReference>
<evidence type="ECO:0000256" key="13">
    <source>
        <dbReference type="SAM" id="MobiDB-lite"/>
    </source>
</evidence>
<dbReference type="GO" id="GO:0030697">
    <property type="term" value="F:tRNA (uracil(54)-C5)-methyltransferase activity, S-adenosyl methionine-dependent"/>
    <property type="evidence" value="ECO:0007669"/>
    <property type="project" value="UniProtKB-EC"/>
</dbReference>
<keyword evidence="7 14" id="KW-1133">Transmembrane helix</keyword>
<keyword evidence="8 14" id="KW-0472">Membrane</keyword>
<feature type="region of interest" description="Disordered" evidence="13">
    <location>
        <begin position="425"/>
        <end position="464"/>
    </location>
</feature>
<dbReference type="CDD" id="cd12439">
    <property type="entry name" value="RRM_TRMT2A"/>
    <property type="match status" value="1"/>
</dbReference>
<dbReference type="Gene3D" id="2.40.50.1070">
    <property type="match status" value="1"/>
</dbReference>
<dbReference type="InterPro" id="IPR045850">
    <property type="entry name" value="TRM2_met"/>
</dbReference>
<keyword evidence="12" id="KW-0813">Transport</keyword>
<evidence type="ECO:0000256" key="2">
    <source>
        <dbReference type="ARBA" id="ARBA00022603"/>
    </source>
</evidence>
<dbReference type="AlphaFoldDB" id="A0A162PRE8"/>
<feature type="transmembrane region" description="Helical" evidence="14">
    <location>
        <begin position="315"/>
        <end position="340"/>
    </location>
</feature>
<feature type="signal peptide" evidence="15">
    <location>
        <begin position="1"/>
        <end position="25"/>
    </location>
</feature>
<feature type="binding site" evidence="11">
    <location>
        <position position="871"/>
    </location>
    <ligand>
        <name>S-adenosyl-L-methionine</name>
        <dbReference type="ChEBI" id="CHEBI:59789"/>
    </ligand>
</feature>
<dbReference type="GO" id="GO:0003723">
    <property type="term" value="F:RNA binding"/>
    <property type="evidence" value="ECO:0007669"/>
    <property type="project" value="UniProtKB-UniRule"/>
</dbReference>
<keyword evidence="18" id="KW-1185">Reference proteome</keyword>
<dbReference type="SUPFAM" id="SSF53335">
    <property type="entry name" value="S-adenosyl-L-methionine-dependent methyltransferases"/>
    <property type="match status" value="1"/>
</dbReference>
<evidence type="ECO:0000256" key="11">
    <source>
        <dbReference type="PROSITE-ProRule" id="PRU01024"/>
    </source>
</evidence>
<feature type="transmembrane region" description="Helical" evidence="14">
    <location>
        <begin position="246"/>
        <end position="265"/>
    </location>
</feature>
<dbReference type="Pfam" id="PF05958">
    <property type="entry name" value="tRNA_U5-meth_tr"/>
    <property type="match status" value="1"/>
</dbReference>
<feature type="transmembrane region" description="Helical" evidence="14">
    <location>
        <begin position="178"/>
        <end position="196"/>
    </location>
</feature>
<evidence type="ECO:0000313" key="18">
    <source>
        <dbReference type="Proteomes" id="UP000076858"/>
    </source>
</evidence>